<dbReference type="PANTHER" id="PTHR45982:SF1">
    <property type="entry name" value="REGULATOR OF CHROMOSOME CONDENSATION"/>
    <property type="match status" value="1"/>
</dbReference>
<keyword evidence="4" id="KW-1185">Reference proteome</keyword>
<dbReference type="Pfam" id="PF13540">
    <property type="entry name" value="RCC1_2"/>
    <property type="match status" value="1"/>
</dbReference>
<sequence>MKKQLLNLTFILIIGYMHGQCFSELRLGGHVVTVKTDGTLWGWGYGGWGQLANAAMNNPSSPVQIGTMNNWVSAYNGLITTFGVKQDGSLWGVGGNSYGCLGVGSSAQDYYTSFQQVTSYTDWVDVRGAYFFTVGLRANGTIWAWGQGDQGQMGNGTTPMAQPTPTQVGTDTDWASIAVDASRTAIAIKNNGTVWGWGANTGYMLYAGSSVTSYTLPTQLNTDTDWAKVCLGGHHVLAQKTDGTLWVWGGAYDAMGVGQNYVDVATPAQIGTDTWRSFTADPNASFGVKSDGTLWAWGFNTEGELGDGTTINQPLPVQIGTDADWVSVITKLYAPTIAVKEDGSVWAWGDNTYGTYGNGTYTNSLTPVEVIGICVDTPLTTPEFEQPTIRLYPNPTTDKVTIDSALNLTEYTITNLLGQTVAKGTLIEGQKEIDMQAYSLGTYIVHLTTTSGANYTYKIVKH</sequence>
<keyword evidence="1" id="KW-0732">Signal</keyword>
<dbReference type="PANTHER" id="PTHR45982">
    <property type="entry name" value="REGULATOR OF CHROMOSOME CONDENSATION"/>
    <property type="match status" value="1"/>
</dbReference>
<reference evidence="3" key="1">
    <citation type="submission" date="2022-07" db="EMBL/GenBank/DDBJ databases">
        <title>Taxonomy of Novel Oxalotrophic and Methylotrophic Bacteria.</title>
        <authorList>
            <person name="Sahin N."/>
            <person name="Tani A."/>
        </authorList>
    </citation>
    <scope>NUCLEOTIDE SEQUENCE</scope>
    <source>
        <strain evidence="3">Y10</strain>
    </source>
</reference>
<dbReference type="Pfam" id="PF00415">
    <property type="entry name" value="RCC1"/>
    <property type="match status" value="3"/>
</dbReference>
<protein>
    <submittedName>
        <fullName evidence="3">Chromosome condensation regulator</fullName>
    </submittedName>
</protein>
<dbReference type="InterPro" id="IPR000408">
    <property type="entry name" value="Reg_chr_condens"/>
</dbReference>
<dbReference type="NCBIfam" id="TIGR04183">
    <property type="entry name" value="Por_Secre_tail"/>
    <property type="match status" value="1"/>
</dbReference>
<evidence type="ECO:0000313" key="3">
    <source>
        <dbReference type="EMBL" id="GLB48744.1"/>
    </source>
</evidence>
<dbReference type="InterPro" id="IPR009091">
    <property type="entry name" value="RCC1/BLIP-II"/>
</dbReference>
<dbReference type="Pfam" id="PF18962">
    <property type="entry name" value="Por_Secre_tail"/>
    <property type="match status" value="1"/>
</dbReference>
<accession>A0ABQ5MH81</accession>
<dbReference type="SUPFAM" id="SSF50985">
    <property type="entry name" value="RCC1/BLIP-II"/>
    <property type="match status" value="2"/>
</dbReference>
<dbReference type="EMBL" id="BRVO01000001">
    <property type="protein sequence ID" value="GLB48744.1"/>
    <property type="molecule type" value="Genomic_DNA"/>
</dbReference>
<gene>
    <name evidence="3" type="ORF">Y10_11120</name>
</gene>
<proteinExistence type="predicted"/>
<evidence type="ECO:0000256" key="1">
    <source>
        <dbReference type="ARBA" id="ARBA00022729"/>
    </source>
</evidence>
<evidence type="ECO:0000259" key="2">
    <source>
        <dbReference type="Pfam" id="PF18962"/>
    </source>
</evidence>
<dbReference type="Gene3D" id="2.130.10.30">
    <property type="entry name" value="Regulator of chromosome condensation 1/beta-lactamase-inhibitor protein II"/>
    <property type="match status" value="2"/>
</dbReference>
<dbReference type="PROSITE" id="PS50012">
    <property type="entry name" value="RCC1_3"/>
    <property type="match status" value="3"/>
</dbReference>
<feature type="domain" description="Secretion system C-terminal sorting" evidence="2">
    <location>
        <begin position="391"/>
        <end position="459"/>
    </location>
</feature>
<dbReference type="RefSeq" id="WP_281764376.1">
    <property type="nucleotide sequence ID" value="NZ_BRVO01000001.1"/>
</dbReference>
<dbReference type="Proteomes" id="UP001143543">
    <property type="component" value="Unassembled WGS sequence"/>
</dbReference>
<organism evidence="3 4">
    <name type="scientific">Neptunitalea lumnitzerae</name>
    <dbReference type="NCBI Taxonomy" id="2965509"/>
    <lineage>
        <taxon>Bacteria</taxon>
        <taxon>Pseudomonadati</taxon>
        <taxon>Bacteroidota</taxon>
        <taxon>Flavobacteriia</taxon>
        <taxon>Flavobacteriales</taxon>
        <taxon>Flavobacteriaceae</taxon>
        <taxon>Neptunitalea</taxon>
    </lineage>
</organism>
<dbReference type="PRINTS" id="PR00633">
    <property type="entry name" value="RCCNDNSATION"/>
</dbReference>
<dbReference type="InterPro" id="IPR026444">
    <property type="entry name" value="Secre_tail"/>
</dbReference>
<name>A0ABQ5MH81_9FLAO</name>
<dbReference type="InterPro" id="IPR051553">
    <property type="entry name" value="Ran_GTPase-activating"/>
</dbReference>
<comment type="caution">
    <text evidence="3">The sequence shown here is derived from an EMBL/GenBank/DDBJ whole genome shotgun (WGS) entry which is preliminary data.</text>
</comment>
<evidence type="ECO:0000313" key="4">
    <source>
        <dbReference type="Proteomes" id="UP001143543"/>
    </source>
</evidence>